<dbReference type="Proteomes" id="UP000254123">
    <property type="component" value="Unassembled WGS sequence"/>
</dbReference>
<accession>A0A379LL59</accession>
<dbReference type="AlphaFoldDB" id="A0A379LL59"/>
<protein>
    <submittedName>
        <fullName evidence="1">Uncharacterized protein</fullName>
    </submittedName>
</protein>
<evidence type="ECO:0000313" key="2">
    <source>
        <dbReference type="Proteomes" id="UP000254123"/>
    </source>
</evidence>
<reference evidence="1 2" key="1">
    <citation type="submission" date="2018-06" db="EMBL/GenBank/DDBJ databases">
        <authorList>
            <consortium name="Pathogen Informatics"/>
            <person name="Doyle S."/>
        </authorList>
    </citation>
    <scope>NUCLEOTIDE SEQUENCE [LARGE SCALE GENOMIC DNA]</scope>
    <source>
        <strain evidence="1 2">NCTC10526</strain>
    </source>
</reference>
<proteinExistence type="predicted"/>
<dbReference type="EMBL" id="UGVC01000001">
    <property type="protein sequence ID" value="SUD91316.1"/>
    <property type="molecule type" value="Genomic_DNA"/>
</dbReference>
<keyword evidence="2" id="KW-1185">Reference proteome</keyword>
<organism evidence="1 2">
    <name type="scientific">Psychrobacter phenylpyruvicus</name>
    <dbReference type="NCBI Taxonomy" id="29432"/>
    <lineage>
        <taxon>Bacteria</taxon>
        <taxon>Pseudomonadati</taxon>
        <taxon>Pseudomonadota</taxon>
        <taxon>Gammaproteobacteria</taxon>
        <taxon>Moraxellales</taxon>
        <taxon>Moraxellaceae</taxon>
        <taxon>Psychrobacter</taxon>
    </lineage>
</organism>
<evidence type="ECO:0000313" key="1">
    <source>
        <dbReference type="EMBL" id="SUD91316.1"/>
    </source>
</evidence>
<sequence length="91" mass="10656">MDHNWQNSNIQEKVITALYRDLGLKPNVLVYPYKNIPKENRVVNHRRYLKITWSDDSCTSITLDQGIGFMKLSENSNSRHFDLDFNARACP</sequence>
<name>A0A379LL59_9GAMM</name>
<gene>
    <name evidence="1" type="ORF">NCTC10526_01667</name>
</gene>